<evidence type="ECO:0000256" key="2">
    <source>
        <dbReference type="SAM" id="SignalP"/>
    </source>
</evidence>
<dbReference type="Gene3D" id="1.10.10.1940">
    <property type="match status" value="1"/>
</dbReference>
<dbReference type="SMART" id="SM00254">
    <property type="entry name" value="ShKT"/>
    <property type="match status" value="1"/>
</dbReference>
<reference evidence="7" key="1">
    <citation type="submission" date="2017-02" db="UniProtKB">
        <authorList>
            <consortium name="WormBaseParasite"/>
        </authorList>
    </citation>
    <scope>IDENTIFICATION</scope>
</reference>
<feature type="chain" id="PRO_5033231915" evidence="2">
    <location>
        <begin position="20"/>
        <end position="155"/>
    </location>
</feature>
<feature type="disulfide bond" evidence="1">
    <location>
        <begin position="120"/>
        <end position="154"/>
    </location>
</feature>
<dbReference type="WBParaSite" id="DME_0001093401-mRNA-1">
    <property type="protein sequence ID" value="DME_0001093401-mRNA-1"/>
    <property type="gene ID" value="DME_0001093401"/>
</dbReference>
<feature type="domain" description="ShKT" evidence="3">
    <location>
        <begin position="120"/>
        <end position="154"/>
    </location>
</feature>
<dbReference type="Pfam" id="PF01549">
    <property type="entry name" value="ShK"/>
    <property type="match status" value="1"/>
</dbReference>
<evidence type="ECO:0000313" key="5">
    <source>
        <dbReference type="Proteomes" id="UP000038040"/>
    </source>
</evidence>
<name>A0A0N4USA2_DRAME</name>
<feature type="signal peptide" evidence="2">
    <location>
        <begin position="1"/>
        <end position="19"/>
    </location>
</feature>
<keyword evidence="1" id="KW-1015">Disulfide bond</keyword>
<evidence type="ECO:0000313" key="6">
    <source>
        <dbReference type="Proteomes" id="UP000274756"/>
    </source>
</evidence>
<dbReference type="Proteomes" id="UP000038040">
    <property type="component" value="Unplaced"/>
</dbReference>
<keyword evidence="2" id="KW-0732">Signal</keyword>
<organism evidence="5 7">
    <name type="scientific">Dracunculus medinensis</name>
    <name type="common">Guinea worm</name>
    <dbReference type="NCBI Taxonomy" id="318479"/>
    <lineage>
        <taxon>Eukaryota</taxon>
        <taxon>Metazoa</taxon>
        <taxon>Ecdysozoa</taxon>
        <taxon>Nematoda</taxon>
        <taxon>Chromadorea</taxon>
        <taxon>Rhabditida</taxon>
        <taxon>Spirurina</taxon>
        <taxon>Dracunculoidea</taxon>
        <taxon>Dracunculidae</taxon>
        <taxon>Dracunculus</taxon>
    </lineage>
</organism>
<comment type="caution">
    <text evidence="1">Lacks conserved residue(s) required for the propagation of feature annotation.</text>
</comment>
<dbReference type="AlphaFoldDB" id="A0A0N4USA2"/>
<keyword evidence="6" id="KW-1185">Reference proteome</keyword>
<dbReference type="PROSITE" id="PS51670">
    <property type="entry name" value="SHKT"/>
    <property type="match status" value="1"/>
</dbReference>
<accession>A0A0N4USA2</accession>
<dbReference type="Proteomes" id="UP000274756">
    <property type="component" value="Unassembled WGS sequence"/>
</dbReference>
<evidence type="ECO:0000313" key="7">
    <source>
        <dbReference type="WBParaSite" id="DME_0001093401-mRNA-1"/>
    </source>
</evidence>
<reference evidence="4 6" key="2">
    <citation type="submission" date="2018-11" db="EMBL/GenBank/DDBJ databases">
        <authorList>
            <consortium name="Pathogen Informatics"/>
        </authorList>
    </citation>
    <scope>NUCLEOTIDE SEQUENCE [LARGE SCALE GENOMIC DNA]</scope>
</reference>
<evidence type="ECO:0000313" key="4">
    <source>
        <dbReference type="EMBL" id="VDN54353.1"/>
    </source>
</evidence>
<evidence type="ECO:0000256" key="1">
    <source>
        <dbReference type="PROSITE-ProRule" id="PRU01005"/>
    </source>
</evidence>
<sequence length="155" mass="16141">MFAVFAILILFSLLQEVQSGVGVALTQCIPNAGPARPVPPPSACRDKDPTVCTAVFAPNGADAADNADPTKDFLVNAYCLNATLKANAEEICPSSCAVCCLAPEFKCGNATTGAAGSSSCTDIRANCAQMSSYCNVPPYSTVMSQQCRRTCRLCT</sequence>
<evidence type="ECO:0000259" key="3">
    <source>
        <dbReference type="PROSITE" id="PS51670"/>
    </source>
</evidence>
<gene>
    <name evidence="4" type="ORF">DME_LOCUS4326</name>
</gene>
<proteinExistence type="predicted"/>
<dbReference type="InterPro" id="IPR003582">
    <property type="entry name" value="ShKT_dom"/>
</dbReference>
<protein>
    <submittedName>
        <fullName evidence="7">ShKT domain-containing protein</fullName>
    </submittedName>
</protein>
<dbReference type="EMBL" id="UYYG01000758">
    <property type="protein sequence ID" value="VDN54353.1"/>
    <property type="molecule type" value="Genomic_DNA"/>
</dbReference>